<reference evidence="2" key="1">
    <citation type="journal article" date="2014" name="Int. J. Syst. Evol. Microbiol.">
        <title>Complete genome sequence of Corynebacterium casei LMG S-19264T (=DSM 44701T), isolated from a smear-ripened cheese.</title>
        <authorList>
            <consortium name="US DOE Joint Genome Institute (JGI-PGF)"/>
            <person name="Walter F."/>
            <person name="Albersmeier A."/>
            <person name="Kalinowski J."/>
            <person name="Ruckert C."/>
        </authorList>
    </citation>
    <scope>NUCLEOTIDE SEQUENCE</scope>
    <source>
        <strain evidence="2">CGMCC 4.5737</strain>
    </source>
</reference>
<name>A0A8J3C7S3_9PSEU</name>
<dbReference type="AlphaFoldDB" id="A0A8J3C7S3"/>
<keyword evidence="3" id="KW-1185">Reference proteome</keyword>
<organism evidence="2 3">
    <name type="scientific">Longimycelium tulufanense</name>
    <dbReference type="NCBI Taxonomy" id="907463"/>
    <lineage>
        <taxon>Bacteria</taxon>
        <taxon>Bacillati</taxon>
        <taxon>Actinomycetota</taxon>
        <taxon>Actinomycetes</taxon>
        <taxon>Pseudonocardiales</taxon>
        <taxon>Pseudonocardiaceae</taxon>
        <taxon>Longimycelium</taxon>
    </lineage>
</organism>
<dbReference type="RefSeq" id="WP_189056682.1">
    <property type="nucleotide sequence ID" value="NZ_BMMK01000008.1"/>
</dbReference>
<dbReference type="EMBL" id="BMMK01000008">
    <property type="protein sequence ID" value="GGM51119.1"/>
    <property type="molecule type" value="Genomic_DNA"/>
</dbReference>
<feature type="transmembrane region" description="Helical" evidence="1">
    <location>
        <begin position="152"/>
        <end position="185"/>
    </location>
</feature>
<evidence type="ECO:0000313" key="2">
    <source>
        <dbReference type="EMBL" id="GGM51119.1"/>
    </source>
</evidence>
<comment type="caution">
    <text evidence="2">The sequence shown here is derived from an EMBL/GenBank/DDBJ whole genome shotgun (WGS) entry which is preliminary data.</text>
</comment>
<protein>
    <submittedName>
        <fullName evidence="2">Uncharacterized protein</fullName>
    </submittedName>
</protein>
<sequence>MSRVVALLGRVGDVADSMVSAARAMPGALRTALAVPRYRRVGLGATVVALLLYLLAIGDIAVGGASRVARSPGASWIEATPDWADRLFRARAPYLFEPVLAVHPLPQATILLSPINVLLGGVLAALVGLNLTVALTAAAQATSCRRVGYGRLLAALPALLTGVACCVPTFLIILGSSTAAVLLPVVTPLRMLFYPLSLALLAATLLWGTHRLQGISVS</sequence>
<feature type="transmembrane region" description="Helical" evidence="1">
    <location>
        <begin position="191"/>
        <end position="209"/>
    </location>
</feature>
<keyword evidence="1" id="KW-0812">Transmembrane</keyword>
<keyword evidence="1" id="KW-0472">Membrane</keyword>
<keyword evidence="1" id="KW-1133">Transmembrane helix</keyword>
<proteinExistence type="predicted"/>
<accession>A0A8J3C7S3</accession>
<evidence type="ECO:0000256" key="1">
    <source>
        <dbReference type="SAM" id="Phobius"/>
    </source>
</evidence>
<dbReference type="Proteomes" id="UP000637578">
    <property type="component" value="Unassembled WGS sequence"/>
</dbReference>
<feature type="transmembrane region" description="Helical" evidence="1">
    <location>
        <begin position="118"/>
        <end position="140"/>
    </location>
</feature>
<feature type="transmembrane region" description="Helical" evidence="1">
    <location>
        <begin position="40"/>
        <end position="62"/>
    </location>
</feature>
<gene>
    <name evidence="2" type="ORF">GCM10012275_22550</name>
</gene>
<evidence type="ECO:0000313" key="3">
    <source>
        <dbReference type="Proteomes" id="UP000637578"/>
    </source>
</evidence>
<reference evidence="2" key="2">
    <citation type="submission" date="2020-09" db="EMBL/GenBank/DDBJ databases">
        <authorList>
            <person name="Sun Q."/>
            <person name="Zhou Y."/>
        </authorList>
    </citation>
    <scope>NUCLEOTIDE SEQUENCE</scope>
    <source>
        <strain evidence="2">CGMCC 4.5737</strain>
    </source>
</reference>